<organism evidence="3">
    <name type="scientific">Heligmosomoides polygyrus bakeri</name>
    <name type="common">Parasitic nematode worm</name>
    <name type="synonym">Heligmosomoides bakeri</name>
    <dbReference type="NCBI Taxonomy" id="375939"/>
    <lineage>
        <taxon>Eukaryota</taxon>
        <taxon>Metazoa</taxon>
        <taxon>Ecdysozoa</taxon>
        <taxon>Nematoda</taxon>
        <taxon>Chromadorea</taxon>
        <taxon>Rhabditida</taxon>
        <taxon>Rhabditina</taxon>
        <taxon>Rhabditomorpha</taxon>
        <taxon>Strongyloidea</taxon>
        <taxon>Heligmosomidae</taxon>
        <taxon>Heligmosomoides</taxon>
    </lineage>
</organism>
<accession>G4XWY7</accession>
<dbReference type="EMBL" id="JF914926">
    <property type="protein sequence ID" value="AEP82935.1"/>
    <property type="molecule type" value="Genomic_DNA"/>
</dbReference>
<dbReference type="CDD" id="cd05380">
    <property type="entry name" value="CAP_euk"/>
    <property type="match status" value="1"/>
</dbReference>
<dbReference type="PANTHER" id="PTHR10334">
    <property type="entry name" value="CYSTEINE-RICH SECRETORY PROTEIN-RELATED"/>
    <property type="match status" value="1"/>
</dbReference>
<dbReference type="InterPro" id="IPR035940">
    <property type="entry name" value="CAP_sf"/>
</dbReference>
<protein>
    <submittedName>
        <fullName evidence="3">Venom allergen/ancylostoma secreted protein-like 19 isoform 1</fullName>
    </submittedName>
</protein>
<proteinExistence type="predicted"/>
<evidence type="ECO:0000256" key="1">
    <source>
        <dbReference type="SAM" id="SignalP"/>
    </source>
</evidence>
<sequence length="467" mass="51502">MWTTKRCAVDAVWILLQFTMTCRWFANATTCNETTITTQRLRYQAIGGHDGTRGGLQNRVTILDNTGAAYSEAENLYKFIYSCEYEKIADRYVQGCQRSPPLAPPKDHALNFKALPYNNTSTYNQPATDAIAEWRGKSVDIKATNIFDERIEELANILNWETLYFGCSVQVCGGGIIATVACVYEQPALSPGDEIYVIGQPCAVDSDCTKFRPATCEIYQMLCVFNATAAQTTTMLQSSSTSSTTSALLTTRTSTSDAITSTHSNSGLNQICPSNGDMSDRIRQKAIDMHNYRRSQLSKGEVAKFNGNKLPTAANMLKLRYDCELERLAIAKAKACSGSQPSQNSASDIVDNTYVITDTAVPYRVNAVEEAIKYWWKQIRLQQQSIGMAVTFKPNHVNQPISSFTMMAWATTRELGCAVARCSSNFLVVCQYRPGGNVVNTTVYSRGTPCTQCPAGTYCSTPLCVHV</sequence>
<keyword evidence="1" id="KW-0732">Signal</keyword>
<dbReference type="GO" id="GO:0005576">
    <property type="term" value="C:extracellular region"/>
    <property type="evidence" value="ECO:0007669"/>
    <property type="project" value="InterPro"/>
</dbReference>
<dbReference type="AlphaFoldDB" id="G4XWY7"/>
<dbReference type="Pfam" id="PF00188">
    <property type="entry name" value="CAP"/>
    <property type="match status" value="2"/>
</dbReference>
<dbReference type="Gene3D" id="3.40.33.10">
    <property type="entry name" value="CAP"/>
    <property type="match status" value="2"/>
</dbReference>
<evidence type="ECO:0000313" key="3">
    <source>
        <dbReference type="EMBL" id="AEP82935.1"/>
    </source>
</evidence>
<dbReference type="SUPFAM" id="SSF55797">
    <property type="entry name" value="PR-1-like"/>
    <property type="match status" value="2"/>
</dbReference>
<dbReference type="SMART" id="SM00198">
    <property type="entry name" value="SCP"/>
    <property type="match status" value="1"/>
</dbReference>
<feature type="chain" id="PRO_5003471044" evidence="1">
    <location>
        <begin position="29"/>
        <end position="467"/>
    </location>
</feature>
<dbReference type="PROSITE" id="PS01010">
    <property type="entry name" value="CRISP_2"/>
    <property type="match status" value="1"/>
</dbReference>
<evidence type="ECO:0000259" key="2">
    <source>
        <dbReference type="SMART" id="SM00198"/>
    </source>
</evidence>
<dbReference type="PRINTS" id="PR00837">
    <property type="entry name" value="V5TPXLIKE"/>
</dbReference>
<reference evidence="3" key="1">
    <citation type="submission" date="2011-05" db="EMBL/GenBank/DDBJ databases">
        <title>Heligmosomoides polygyrus as a model for gastrointestinal nematode infections : Proteomic analysis reveals dominance of venom allergen homologues among adult excretory-secretory (HES) products.</title>
        <authorList>
            <person name="Hewitson J.P."/>
            <person name="Harcus Y."/>
            <person name="Maizels R.M."/>
        </authorList>
    </citation>
    <scope>NUCLEOTIDE SEQUENCE</scope>
</reference>
<feature type="signal peptide" evidence="1">
    <location>
        <begin position="1"/>
        <end position="28"/>
    </location>
</feature>
<dbReference type="InterPro" id="IPR001283">
    <property type="entry name" value="CRISP-related"/>
</dbReference>
<dbReference type="InterPro" id="IPR014044">
    <property type="entry name" value="CAP_dom"/>
</dbReference>
<feature type="domain" description="SCP" evidence="2">
    <location>
        <begin position="281"/>
        <end position="440"/>
    </location>
</feature>
<name>G4XWY7_HELBE</name>
<dbReference type="InterPro" id="IPR018244">
    <property type="entry name" value="Allrgn_V5/Tpx1_CS"/>
</dbReference>